<dbReference type="Gene3D" id="1.10.10.1100">
    <property type="entry name" value="BFD-like [2Fe-2S]-binding domain"/>
    <property type="match status" value="1"/>
</dbReference>
<dbReference type="Proteomes" id="UP001620408">
    <property type="component" value="Unassembled WGS sequence"/>
</dbReference>
<keyword evidence="1" id="KW-0560">Oxidoreductase</keyword>
<accession>A0ABW8K4F5</accession>
<dbReference type="PANTHER" id="PTHR42949:SF3">
    <property type="entry name" value="ANAEROBIC GLYCEROL-3-PHOSPHATE DEHYDROGENASE SUBUNIT B"/>
    <property type="match status" value="1"/>
</dbReference>
<feature type="domain" description="FAD/NAD(P)-binding" evidence="2">
    <location>
        <begin position="12"/>
        <end position="300"/>
    </location>
</feature>
<evidence type="ECO:0000259" key="2">
    <source>
        <dbReference type="Pfam" id="PF07992"/>
    </source>
</evidence>
<proteinExistence type="predicted"/>
<dbReference type="SUPFAM" id="SSF51905">
    <property type="entry name" value="FAD/NAD(P)-binding domain"/>
    <property type="match status" value="1"/>
</dbReference>
<dbReference type="InterPro" id="IPR041854">
    <property type="entry name" value="BFD-like_2Fe2S-bd_dom_sf"/>
</dbReference>
<keyword evidence="4" id="KW-1185">Reference proteome</keyword>
<protein>
    <submittedName>
        <fullName evidence="3">NAD(P)/FAD-dependent oxidoreductase</fullName>
    </submittedName>
</protein>
<dbReference type="Gene3D" id="3.50.50.60">
    <property type="entry name" value="FAD/NAD(P)-binding domain"/>
    <property type="match status" value="3"/>
</dbReference>
<dbReference type="InterPro" id="IPR017224">
    <property type="entry name" value="Opine_Oxase_asu/HCN_bsu"/>
</dbReference>
<sequence length="439" mass="45996">MAILHQRGLKRYDVLIVGAGPAGLAAAQTAASHGVRVGLIDAQARAGGQVWRHDVRRAAPRAAREAIANLHGVELLTNHQVVAAEPSALRVETPQGSSLLSYTSLILATGARELLLPFPGWTLPGVMGAGGLQALVKQGWPIAGKRVVIAGSGPLLLAAAATLRAHGARLQGIYEQAPTARVHTFARQLLRWPARAAQAVTLRAQLAGVPYRFGTFVRRAHGETALRMVEIEGPHGTTCLDCDLLAVGYGLVPNVELAQLLGCATVHRGAHPQVQVDSWLRTSVAGIYAAGEANGIGGLAVARLEGAIVGHMAAGDTAAADALLPRRDKARGFAELLTTHFALDPRLHQLADAQTLICRCEDVTLGELDGFSDARAAKLATRCGMGACQGRICGTVLAELGRFSRSGSRPPLFPARLATLAGATTFPFPTTNTEVADHE</sequence>
<reference evidence="3 4" key="1">
    <citation type="submission" date="2020-10" db="EMBL/GenBank/DDBJ databases">
        <title>Phylogeny of dyella-like bacteria.</title>
        <authorList>
            <person name="Fu J."/>
        </authorList>
    </citation>
    <scope>NUCLEOTIDE SEQUENCE [LARGE SCALE GENOMIC DNA]</scope>
    <source>
        <strain evidence="3 4">BB4</strain>
    </source>
</reference>
<comment type="caution">
    <text evidence="3">The sequence shown here is derived from an EMBL/GenBank/DDBJ whole genome shotgun (WGS) entry which is preliminary data.</text>
</comment>
<dbReference type="EMBL" id="JADIKD010000010">
    <property type="protein sequence ID" value="MFK2917788.1"/>
    <property type="molecule type" value="Genomic_DNA"/>
</dbReference>
<dbReference type="InterPro" id="IPR051691">
    <property type="entry name" value="Metab_Enz_Cyan_OpOx_G3PDH"/>
</dbReference>
<dbReference type="PRINTS" id="PR00368">
    <property type="entry name" value="FADPNR"/>
</dbReference>
<dbReference type="PRINTS" id="PR00469">
    <property type="entry name" value="PNDRDTASEII"/>
</dbReference>
<evidence type="ECO:0000313" key="4">
    <source>
        <dbReference type="Proteomes" id="UP001620408"/>
    </source>
</evidence>
<evidence type="ECO:0000313" key="3">
    <source>
        <dbReference type="EMBL" id="MFK2917788.1"/>
    </source>
</evidence>
<gene>
    <name evidence="3" type="ORF">ISS97_10995</name>
</gene>
<dbReference type="PANTHER" id="PTHR42949">
    <property type="entry name" value="ANAEROBIC GLYCEROL-3-PHOSPHATE DEHYDROGENASE SUBUNIT B"/>
    <property type="match status" value="1"/>
</dbReference>
<dbReference type="InterPro" id="IPR023753">
    <property type="entry name" value="FAD/NAD-binding_dom"/>
</dbReference>
<name>A0ABW8K4F5_9GAMM</name>
<organism evidence="3 4">
    <name type="scientific">Dyella koreensis</name>
    <dbReference type="NCBI Taxonomy" id="311235"/>
    <lineage>
        <taxon>Bacteria</taxon>
        <taxon>Pseudomonadati</taxon>
        <taxon>Pseudomonadota</taxon>
        <taxon>Gammaproteobacteria</taxon>
        <taxon>Lysobacterales</taxon>
        <taxon>Rhodanobacteraceae</taxon>
        <taxon>Dyella</taxon>
    </lineage>
</organism>
<dbReference type="InterPro" id="IPR036188">
    <property type="entry name" value="FAD/NAD-bd_sf"/>
</dbReference>
<evidence type="ECO:0000256" key="1">
    <source>
        <dbReference type="ARBA" id="ARBA00023002"/>
    </source>
</evidence>
<dbReference type="Pfam" id="PF07992">
    <property type="entry name" value="Pyr_redox_2"/>
    <property type="match status" value="1"/>
</dbReference>
<dbReference type="PIRSF" id="PIRSF037495">
    <property type="entry name" value="Opine_OX_OoxA/HcnB"/>
    <property type="match status" value="1"/>
</dbReference>
<dbReference type="RefSeq" id="WP_379986647.1">
    <property type="nucleotide sequence ID" value="NZ_JADIKD010000010.1"/>
</dbReference>